<dbReference type="OrthoDB" id="9813151at2"/>
<dbReference type="eggNOG" id="COG2205">
    <property type="taxonomic scope" value="Bacteria"/>
</dbReference>
<dbReference type="Gene3D" id="6.10.340.10">
    <property type="match status" value="1"/>
</dbReference>
<dbReference type="Proteomes" id="UP000004725">
    <property type="component" value="Unassembled WGS sequence"/>
</dbReference>
<keyword evidence="13 14" id="KW-0472">Membrane</keyword>
<dbReference type="CDD" id="cd00082">
    <property type="entry name" value="HisKA"/>
    <property type="match status" value="1"/>
</dbReference>
<dbReference type="SUPFAM" id="SSF55874">
    <property type="entry name" value="ATPase domain of HSP90 chaperone/DNA topoisomerase II/histidine kinase"/>
    <property type="match status" value="1"/>
</dbReference>
<comment type="catalytic activity">
    <reaction evidence="1">
        <text>ATP + protein L-histidine = ADP + protein N-phospho-L-histidine.</text>
        <dbReference type="EC" id="2.7.13.3"/>
    </reaction>
</comment>
<dbReference type="KEGG" id="pana:BBH88_18145"/>
<dbReference type="InterPro" id="IPR003660">
    <property type="entry name" value="HAMP_dom"/>
</dbReference>
<dbReference type="PROSITE" id="PS50885">
    <property type="entry name" value="HAMP"/>
    <property type="match status" value="1"/>
</dbReference>
<dbReference type="PRINTS" id="PR00344">
    <property type="entry name" value="BCTRLSENSOR"/>
</dbReference>
<keyword evidence="20" id="KW-1185">Reference proteome</keyword>
<keyword evidence="12" id="KW-0902">Two-component regulatory system</keyword>
<feature type="domain" description="HAMP" evidence="16">
    <location>
        <begin position="183"/>
        <end position="235"/>
    </location>
</feature>
<organism evidence="18 19">
    <name type="scientific">Planococcus antarcticus DSM 14505</name>
    <dbReference type="NCBI Taxonomy" id="1185653"/>
    <lineage>
        <taxon>Bacteria</taxon>
        <taxon>Bacillati</taxon>
        <taxon>Bacillota</taxon>
        <taxon>Bacilli</taxon>
        <taxon>Bacillales</taxon>
        <taxon>Caryophanaceae</taxon>
        <taxon>Planococcus</taxon>
    </lineage>
</organism>
<dbReference type="PANTHER" id="PTHR45528:SF1">
    <property type="entry name" value="SENSOR HISTIDINE KINASE CPXA"/>
    <property type="match status" value="1"/>
</dbReference>
<dbReference type="GO" id="GO:0005524">
    <property type="term" value="F:ATP binding"/>
    <property type="evidence" value="ECO:0007669"/>
    <property type="project" value="UniProtKB-KW"/>
</dbReference>
<dbReference type="AlphaFoldDB" id="A0A1C7DKC6"/>
<dbReference type="SMART" id="SM00387">
    <property type="entry name" value="HATPase_c"/>
    <property type="match status" value="1"/>
</dbReference>
<dbReference type="FunFam" id="3.30.565.10:FF:000006">
    <property type="entry name" value="Sensor histidine kinase WalK"/>
    <property type="match status" value="1"/>
</dbReference>
<dbReference type="PANTHER" id="PTHR45528">
    <property type="entry name" value="SENSOR HISTIDINE KINASE CPXA"/>
    <property type="match status" value="1"/>
</dbReference>
<keyword evidence="10" id="KW-0067">ATP-binding</keyword>
<dbReference type="EMBL" id="CP016534">
    <property type="protein sequence ID" value="ANU12039.1"/>
    <property type="molecule type" value="Genomic_DNA"/>
</dbReference>
<keyword evidence="9 18" id="KW-0418">Kinase</keyword>
<dbReference type="FunFam" id="1.10.287.130:FF:000001">
    <property type="entry name" value="Two-component sensor histidine kinase"/>
    <property type="match status" value="1"/>
</dbReference>
<evidence type="ECO:0000259" key="15">
    <source>
        <dbReference type="PROSITE" id="PS50109"/>
    </source>
</evidence>
<dbReference type="InterPro" id="IPR004358">
    <property type="entry name" value="Sig_transdc_His_kin-like_C"/>
</dbReference>
<reference evidence="18 19" key="1">
    <citation type="journal article" date="2012" name="J. Bacteriol.">
        <title>Genome Sequence of the Antarctic Psychrophile Bacterium Planococcus antarcticus DSM 14505.</title>
        <authorList>
            <person name="Margolles A."/>
            <person name="Gueimonde M."/>
            <person name="Sanchez B."/>
        </authorList>
    </citation>
    <scope>NUCLEOTIDE SEQUENCE [LARGE SCALE GENOMIC DNA]</scope>
    <source>
        <strain evidence="18 19">DSM 14505</strain>
    </source>
</reference>
<dbReference type="InterPro" id="IPR036890">
    <property type="entry name" value="HATPase_C_sf"/>
</dbReference>
<keyword evidence="11 14" id="KW-1133">Transmembrane helix</keyword>
<evidence type="ECO:0000256" key="2">
    <source>
        <dbReference type="ARBA" id="ARBA00004651"/>
    </source>
</evidence>
<evidence type="ECO:0000256" key="12">
    <source>
        <dbReference type="ARBA" id="ARBA00023012"/>
    </source>
</evidence>
<feature type="transmembrane region" description="Helical" evidence="14">
    <location>
        <begin position="163"/>
        <end position="185"/>
    </location>
</feature>
<dbReference type="RefSeq" id="WP_006828613.1">
    <property type="nucleotide sequence ID" value="NZ_AJYB01000010.1"/>
</dbReference>
<evidence type="ECO:0000256" key="14">
    <source>
        <dbReference type="SAM" id="Phobius"/>
    </source>
</evidence>
<dbReference type="CDD" id="cd06225">
    <property type="entry name" value="HAMP"/>
    <property type="match status" value="1"/>
</dbReference>
<dbReference type="SUPFAM" id="SSF47384">
    <property type="entry name" value="Homodimeric domain of signal transducing histidine kinase"/>
    <property type="match status" value="1"/>
</dbReference>
<evidence type="ECO:0000256" key="9">
    <source>
        <dbReference type="ARBA" id="ARBA00022777"/>
    </source>
</evidence>
<comment type="subcellular location">
    <subcellularLocation>
        <location evidence="2">Cell membrane</location>
        <topology evidence="2">Multi-pass membrane protein</topology>
    </subcellularLocation>
</comment>
<evidence type="ECO:0000256" key="13">
    <source>
        <dbReference type="ARBA" id="ARBA00023136"/>
    </source>
</evidence>
<name>A0A1C7DKC6_9BACL</name>
<keyword evidence="4" id="KW-1003">Cell membrane</keyword>
<dbReference type="EMBL" id="AJYB01000010">
    <property type="protein sequence ID" value="EIM08023.1"/>
    <property type="molecule type" value="Genomic_DNA"/>
</dbReference>
<keyword evidence="8" id="KW-0547">Nucleotide-binding</keyword>
<keyword evidence="5" id="KW-0597">Phosphoprotein</keyword>
<dbReference type="InterPro" id="IPR003594">
    <property type="entry name" value="HATPase_dom"/>
</dbReference>
<dbReference type="GO" id="GO:0005886">
    <property type="term" value="C:plasma membrane"/>
    <property type="evidence" value="ECO:0007669"/>
    <property type="project" value="UniProtKB-SubCell"/>
</dbReference>
<reference evidence="17" key="3">
    <citation type="submission" date="2016-10" db="EMBL/GenBank/DDBJ databases">
        <authorList>
            <person name="See-Too W.S."/>
        </authorList>
    </citation>
    <scope>NUCLEOTIDE SEQUENCE</scope>
    <source>
        <strain evidence="17">DSM 14505</strain>
    </source>
</reference>
<dbReference type="PROSITE" id="PS50109">
    <property type="entry name" value="HIS_KIN"/>
    <property type="match status" value="1"/>
</dbReference>
<evidence type="ECO:0000256" key="11">
    <source>
        <dbReference type="ARBA" id="ARBA00022989"/>
    </source>
</evidence>
<dbReference type="InterPro" id="IPR003661">
    <property type="entry name" value="HisK_dim/P_dom"/>
</dbReference>
<dbReference type="Pfam" id="PF00672">
    <property type="entry name" value="HAMP"/>
    <property type="match status" value="1"/>
</dbReference>
<dbReference type="Proteomes" id="UP000092661">
    <property type="component" value="Chromosome"/>
</dbReference>
<evidence type="ECO:0000256" key="6">
    <source>
        <dbReference type="ARBA" id="ARBA00022679"/>
    </source>
</evidence>
<evidence type="ECO:0000256" key="7">
    <source>
        <dbReference type="ARBA" id="ARBA00022692"/>
    </source>
</evidence>
<dbReference type="EC" id="2.7.13.3" evidence="3"/>
<evidence type="ECO:0000256" key="1">
    <source>
        <dbReference type="ARBA" id="ARBA00000085"/>
    </source>
</evidence>
<protein>
    <recommendedName>
        <fullName evidence="3">histidine kinase</fullName>
        <ecNumber evidence="3">2.7.13.3</ecNumber>
    </recommendedName>
</protein>
<evidence type="ECO:0000313" key="17">
    <source>
        <dbReference type="EMBL" id="ANU12039.1"/>
    </source>
</evidence>
<evidence type="ECO:0000256" key="3">
    <source>
        <dbReference type="ARBA" id="ARBA00012438"/>
    </source>
</evidence>
<keyword evidence="7 14" id="KW-0812">Transmembrane</keyword>
<evidence type="ECO:0000313" key="18">
    <source>
        <dbReference type="EMBL" id="EIM08023.1"/>
    </source>
</evidence>
<accession>A0A1C7DKC6</accession>
<dbReference type="InterPro" id="IPR050398">
    <property type="entry name" value="HssS/ArlS-like"/>
</dbReference>
<feature type="domain" description="Histidine kinase" evidence="15">
    <location>
        <begin position="243"/>
        <end position="459"/>
    </location>
</feature>
<gene>
    <name evidence="18" type="ORF">A1A1_02987</name>
    <name evidence="17" type="ORF">BBH88_18145</name>
</gene>
<evidence type="ECO:0000256" key="10">
    <source>
        <dbReference type="ARBA" id="ARBA00022840"/>
    </source>
</evidence>
<evidence type="ECO:0000313" key="20">
    <source>
        <dbReference type="Proteomes" id="UP000092661"/>
    </source>
</evidence>
<dbReference type="SMART" id="SM00304">
    <property type="entry name" value="HAMP"/>
    <property type="match status" value="1"/>
</dbReference>
<evidence type="ECO:0000313" key="19">
    <source>
        <dbReference type="Proteomes" id="UP000004725"/>
    </source>
</evidence>
<proteinExistence type="predicted"/>
<evidence type="ECO:0000256" key="5">
    <source>
        <dbReference type="ARBA" id="ARBA00022553"/>
    </source>
</evidence>
<dbReference type="Gene3D" id="1.10.287.130">
    <property type="match status" value="1"/>
</dbReference>
<dbReference type="InterPro" id="IPR036097">
    <property type="entry name" value="HisK_dim/P_sf"/>
</dbReference>
<reference evidence="20" key="2">
    <citation type="submission" date="2016-07" db="EMBL/GenBank/DDBJ databases">
        <authorList>
            <person name="See-Too W.S."/>
        </authorList>
    </citation>
    <scope>NUCLEOTIDE SEQUENCE [LARGE SCALE GENOMIC DNA]</scope>
    <source>
        <strain evidence="20">DSM 14505</strain>
    </source>
</reference>
<dbReference type="SUPFAM" id="SSF158472">
    <property type="entry name" value="HAMP domain-like"/>
    <property type="match status" value="1"/>
</dbReference>
<dbReference type="Pfam" id="PF02518">
    <property type="entry name" value="HATPase_c"/>
    <property type="match status" value="1"/>
</dbReference>
<dbReference type="SMART" id="SM00388">
    <property type="entry name" value="HisKA"/>
    <property type="match status" value="1"/>
</dbReference>
<evidence type="ECO:0000256" key="4">
    <source>
        <dbReference type="ARBA" id="ARBA00022475"/>
    </source>
</evidence>
<dbReference type="CDD" id="cd00075">
    <property type="entry name" value="HATPase"/>
    <property type="match status" value="1"/>
</dbReference>
<sequence length="462" mass="52236">MFNKLSLKIGLLFFIFIIIIEAFLFSTLYFTLVNERVDEVVENLLVRGETHSDVLEDSFEEMTLAHVGMMEAATDFIVVITDGTGEILVNSDALESEMLAVLGHTDFEAMPIDGEIIEEDWKDKRYIATDSPITIDGVHEGHVFMFAPTDNIERIIDHLKNQFLLVGLITALLTIVTILLLSRLITLPLIRMKEATEQLSQGNNHVDLKNDRNDELGELANAITKLSTDLDRLKNARNEFLSSISHELRTPLTYIKGYADILDRPDTTEREREEYMAIIREEAAHLTVLVGSLFDLAKLDRNQFTIEQQDVFIAELLNSVAVLVRPAFDEEQIELSISCKEDVHVSIDPERIQQVILNILDNARKHSFAGDRVVVECWEEMDGISIRISDEGQGIPEEELPFVFDRLYRVEKSRSRERGGSGLGLAIAKEIVESHGGWIRIDSQFGKGTAVTVRLKRGEDHS</sequence>
<evidence type="ECO:0000256" key="8">
    <source>
        <dbReference type="ARBA" id="ARBA00022741"/>
    </source>
</evidence>
<dbReference type="InterPro" id="IPR005467">
    <property type="entry name" value="His_kinase_dom"/>
</dbReference>
<dbReference type="Pfam" id="PF00512">
    <property type="entry name" value="HisKA"/>
    <property type="match status" value="1"/>
</dbReference>
<keyword evidence="6" id="KW-0808">Transferase</keyword>
<dbReference type="Gene3D" id="3.30.565.10">
    <property type="entry name" value="Histidine kinase-like ATPase, C-terminal domain"/>
    <property type="match status" value="1"/>
</dbReference>
<feature type="transmembrane region" description="Helical" evidence="14">
    <location>
        <begin position="12"/>
        <end position="32"/>
    </location>
</feature>
<dbReference type="GO" id="GO:0000155">
    <property type="term" value="F:phosphorelay sensor kinase activity"/>
    <property type="evidence" value="ECO:0007669"/>
    <property type="project" value="InterPro"/>
</dbReference>
<evidence type="ECO:0000259" key="16">
    <source>
        <dbReference type="PROSITE" id="PS50885"/>
    </source>
</evidence>